<accession>A0A246GC26</accession>
<keyword evidence="1" id="KW-0479">Metal-binding</keyword>
<dbReference type="EMBL" id="MTCY01000023">
    <property type="protein sequence ID" value="OWP76737.1"/>
    <property type="molecule type" value="Genomic_DNA"/>
</dbReference>
<reference evidence="2 3" key="1">
    <citation type="journal article" date="2017" name="Infect. Genet. Evol.">
        <title>Comparative genome analysis of fish pathogen Flavobacterium columnare reveals extensive sequence diversity within the species.</title>
        <authorList>
            <person name="Kayansamruaj P."/>
            <person name="Dong H.T."/>
            <person name="Hirono I."/>
            <person name="Kondo H."/>
            <person name="Senapin S."/>
            <person name="Rodkhum C."/>
        </authorList>
    </citation>
    <scope>NUCLEOTIDE SEQUENCE [LARGE SCALE GENOMIC DNA]</scope>
    <source>
        <strain evidence="2 3">1214</strain>
    </source>
</reference>
<dbReference type="GO" id="GO:0005829">
    <property type="term" value="C:cytosol"/>
    <property type="evidence" value="ECO:0007669"/>
    <property type="project" value="TreeGrafter"/>
</dbReference>
<dbReference type="InterPro" id="IPR001130">
    <property type="entry name" value="TatD-like"/>
</dbReference>
<dbReference type="AlphaFoldDB" id="A0A246GC26"/>
<protein>
    <submittedName>
        <fullName evidence="2">Hydrolase TatD</fullName>
    </submittedName>
</protein>
<evidence type="ECO:0000313" key="2">
    <source>
        <dbReference type="EMBL" id="OWP76737.1"/>
    </source>
</evidence>
<gene>
    <name evidence="2" type="ORF">BWK62_08885</name>
</gene>
<dbReference type="GO" id="GO:0016788">
    <property type="term" value="F:hydrolase activity, acting on ester bonds"/>
    <property type="evidence" value="ECO:0007669"/>
    <property type="project" value="InterPro"/>
</dbReference>
<dbReference type="SUPFAM" id="SSF51556">
    <property type="entry name" value="Metallo-dependent hydrolases"/>
    <property type="match status" value="1"/>
</dbReference>
<feature type="binding site" evidence="1">
    <location>
        <position position="104"/>
    </location>
    <ligand>
        <name>a divalent metal cation</name>
        <dbReference type="ChEBI" id="CHEBI:60240"/>
        <label>2</label>
    </ligand>
</feature>
<comment type="caution">
    <text evidence="2">The sequence shown here is derived from an EMBL/GenBank/DDBJ whole genome shotgun (WGS) entry which is preliminary data.</text>
</comment>
<feature type="binding site" evidence="1">
    <location>
        <position position="128"/>
    </location>
    <ligand>
        <name>a divalent metal cation</name>
        <dbReference type="ChEBI" id="CHEBI:60240"/>
        <label>2</label>
    </ligand>
</feature>
<dbReference type="Gene3D" id="3.20.20.140">
    <property type="entry name" value="Metal-dependent hydrolases"/>
    <property type="match status" value="1"/>
</dbReference>
<organism evidence="2 3">
    <name type="scientific">Flavobacterium columnare</name>
    <dbReference type="NCBI Taxonomy" id="996"/>
    <lineage>
        <taxon>Bacteria</taxon>
        <taxon>Pseudomonadati</taxon>
        <taxon>Bacteroidota</taxon>
        <taxon>Flavobacteriia</taxon>
        <taxon>Flavobacteriales</taxon>
        <taxon>Flavobacteriaceae</taxon>
        <taxon>Flavobacterium</taxon>
    </lineage>
</organism>
<dbReference type="PANTHER" id="PTHR46124:SF2">
    <property type="entry name" value="D-AMINOACYL-TRNA DEACYLASE"/>
    <property type="match status" value="1"/>
</dbReference>
<name>A0A246GC26_9FLAO</name>
<keyword evidence="2" id="KW-0378">Hydrolase</keyword>
<dbReference type="Proteomes" id="UP000198034">
    <property type="component" value="Unassembled WGS sequence"/>
</dbReference>
<dbReference type="PANTHER" id="PTHR46124">
    <property type="entry name" value="D-AMINOACYL-TRNA DEACYLASE"/>
    <property type="match status" value="1"/>
</dbReference>
<dbReference type="Pfam" id="PF01026">
    <property type="entry name" value="TatD_DNase"/>
    <property type="match status" value="1"/>
</dbReference>
<proteinExistence type="predicted"/>
<dbReference type="GO" id="GO:0046872">
    <property type="term" value="F:metal ion binding"/>
    <property type="evidence" value="ECO:0007669"/>
    <property type="project" value="UniProtKB-KW"/>
</dbReference>
<evidence type="ECO:0000313" key="3">
    <source>
        <dbReference type="Proteomes" id="UP000198034"/>
    </source>
</evidence>
<dbReference type="InterPro" id="IPR032466">
    <property type="entry name" value="Metal_Hydrolase"/>
</dbReference>
<feature type="binding site" evidence="1">
    <location>
        <position position="69"/>
    </location>
    <ligand>
        <name>a divalent metal cation</name>
        <dbReference type="ChEBI" id="CHEBI:60240"/>
        <label>1</label>
    </ligand>
</feature>
<dbReference type="PIRSF" id="PIRSF005902">
    <property type="entry name" value="DNase_TatD"/>
    <property type="match status" value="1"/>
</dbReference>
<evidence type="ECO:0000256" key="1">
    <source>
        <dbReference type="PIRSR" id="PIRSR005902-1"/>
    </source>
</evidence>
<sequence length="211" mass="24852">MKYNLHTHSFKDQLEVLEVVNQYPLEFNEDIPYFSIGIHPWYIKEDLIDQELKIIEDKLLLKKCLALGECGLDKRIDVKFDLQLEVFEKQLELAKKYKKPLILHCVSAFQEIISLKKTMKIEEPIIIHGFSKNIQVAKSLLDNGFYLSFGKYLIRNPELASVFRYVPDDRFFLETDMIEETINEVYEKASKIKNKNVEALIEANFIKVFQI</sequence>
<feature type="binding site" evidence="1">
    <location>
        <position position="176"/>
    </location>
    <ligand>
        <name>a divalent metal cation</name>
        <dbReference type="ChEBI" id="CHEBI:60240"/>
        <label>1</label>
    </ligand>
</feature>